<evidence type="ECO:0000256" key="4">
    <source>
        <dbReference type="ARBA" id="ARBA00023136"/>
    </source>
</evidence>
<sequence>MSVSTADDSHTPRAREETEQKDHSIKSTLNQQDHSSLKSESPQDSPGLGNLSVGQASLPALSNIHSARLSPAPSVEVPQNRSLPVHHVMTHSMESSVLTQFSRPLTPAAGGLQSAAGIGQMANFKSLPHTPQPGAAALDTQVNVKDVEGVREVMNTPLKQKHDNFPRYTASMDETDEVGECQESRRHEDLEFNSFALDLSFGGNSSFGSTADGGYSTLSRAVFHIFKGNVGAGVFLLPAFYKDAGYLLGGILIVLLGALMIDCVSLLLKIKLKTDRPDVKTYPAVVGFVLGGFFLQVTKFSLIFTQFGFCVMFVQYASSIFSELFCGGGYYPLFVLLSVVVVTPFTFFSNKMGILAYASIIAGLFVAAVLVGTTAADIKYLHDDGVAPGIHAVVPTARLLVFLSGHMFSLEGIGVVLPVENSLAPQDRPTFRIVVKYTLAVVVAIYITFGILGYMAYGETLHNSVVVALPSSRFKNVLQCLLGLSLLFGYPIQYVPAIQLVDKSLGVSLEGDRKKALGLRLLLNTMFGLCAAFIGGETINIFASFLGSFVGVHLMITIPTLLGLQFENAMNGEMDELSFLSYMLLIFKGPYTLTKIKYYVYLLIGLIVWIGGMYFTFVSVFRGE</sequence>
<feature type="compositionally biased region" description="Basic and acidic residues" evidence="5">
    <location>
        <begin position="7"/>
        <end position="25"/>
    </location>
</feature>
<feature type="transmembrane region" description="Helical" evidence="6">
    <location>
        <begin position="329"/>
        <end position="348"/>
    </location>
</feature>
<reference evidence="8 9" key="1">
    <citation type="submission" date="2020-08" db="EMBL/GenBank/DDBJ databases">
        <authorList>
            <person name="Newling K."/>
            <person name="Davey J."/>
            <person name="Forrester S."/>
        </authorList>
    </citation>
    <scope>NUCLEOTIDE SEQUENCE [LARGE SCALE GENOMIC DNA]</scope>
    <source>
        <strain evidence="9">Crithidia deanei Carvalho (ATCC PRA-265)</strain>
    </source>
</reference>
<feature type="domain" description="Amino acid transporter transmembrane" evidence="7">
    <location>
        <begin position="216"/>
        <end position="566"/>
    </location>
</feature>
<protein>
    <submittedName>
        <fullName evidence="8">Transmembrane amino acid transporter protein, putative</fullName>
    </submittedName>
</protein>
<dbReference type="InterPro" id="IPR013057">
    <property type="entry name" value="AA_transpt_TM"/>
</dbReference>
<evidence type="ECO:0000256" key="2">
    <source>
        <dbReference type="ARBA" id="ARBA00022692"/>
    </source>
</evidence>
<dbReference type="Pfam" id="PF01490">
    <property type="entry name" value="Aa_trans"/>
    <property type="match status" value="1"/>
</dbReference>
<feature type="transmembrane region" description="Helical" evidence="6">
    <location>
        <begin position="541"/>
        <end position="564"/>
    </location>
</feature>
<dbReference type="PANTHER" id="PTHR22950">
    <property type="entry name" value="AMINO ACID TRANSPORTER"/>
    <property type="match status" value="1"/>
</dbReference>
<dbReference type="Proteomes" id="UP000515908">
    <property type="component" value="Chromosome 03"/>
</dbReference>
<keyword evidence="3 6" id="KW-1133">Transmembrane helix</keyword>
<evidence type="ECO:0000256" key="3">
    <source>
        <dbReference type="ARBA" id="ARBA00022989"/>
    </source>
</evidence>
<keyword evidence="9" id="KW-1185">Reference proteome</keyword>
<feature type="transmembrane region" description="Helical" evidence="6">
    <location>
        <begin position="247"/>
        <end position="270"/>
    </location>
</feature>
<name>A0A7G2C8A8_9TRYP</name>
<gene>
    <name evidence="8" type="ORF">ADEAN_000167700</name>
</gene>
<feature type="transmembrane region" description="Helical" evidence="6">
    <location>
        <begin position="437"/>
        <end position="456"/>
    </location>
</feature>
<dbReference type="AlphaFoldDB" id="A0A7G2C8A8"/>
<dbReference type="GO" id="GO:0005774">
    <property type="term" value="C:vacuolar membrane"/>
    <property type="evidence" value="ECO:0007669"/>
    <property type="project" value="TreeGrafter"/>
</dbReference>
<feature type="transmembrane region" description="Helical" evidence="6">
    <location>
        <begin position="282"/>
        <end position="309"/>
    </location>
</feature>
<organism evidence="8 9">
    <name type="scientific">Angomonas deanei</name>
    <dbReference type="NCBI Taxonomy" id="59799"/>
    <lineage>
        <taxon>Eukaryota</taxon>
        <taxon>Discoba</taxon>
        <taxon>Euglenozoa</taxon>
        <taxon>Kinetoplastea</taxon>
        <taxon>Metakinetoplastina</taxon>
        <taxon>Trypanosomatida</taxon>
        <taxon>Trypanosomatidae</taxon>
        <taxon>Strigomonadinae</taxon>
        <taxon>Angomonas</taxon>
    </lineage>
</organism>
<feature type="region of interest" description="Disordered" evidence="5">
    <location>
        <begin position="1"/>
        <end position="54"/>
    </location>
</feature>
<dbReference type="OrthoDB" id="1684102at2759"/>
<feature type="transmembrane region" description="Helical" evidence="6">
    <location>
        <begin position="599"/>
        <end position="621"/>
    </location>
</feature>
<accession>A0A7G2C8A8</accession>
<evidence type="ECO:0000256" key="1">
    <source>
        <dbReference type="ARBA" id="ARBA00004141"/>
    </source>
</evidence>
<comment type="subcellular location">
    <subcellularLocation>
        <location evidence="1">Membrane</location>
        <topology evidence="1">Multi-pass membrane protein</topology>
    </subcellularLocation>
</comment>
<keyword evidence="4 6" id="KW-0472">Membrane</keyword>
<feature type="transmembrane region" description="Helical" evidence="6">
    <location>
        <begin position="396"/>
        <end position="417"/>
    </location>
</feature>
<dbReference type="EMBL" id="LR877147">
    <property type="protein sequence ID" value="CAD2214232.1"/>
    <property type="molecule type" value="Genomic_DNA"/>
</dbReference>
<feature type="transmembrane region" description="Helical" evidence="6">
    <location>
        <begin position="517"/>
        <end position="535"/>
    </location>
</feature>
<evidence type="ECO:0000313" key="8">
    <source>
        <dbReference type="EMBL" id="CAD2214232.1"/>
    </source>
</evidence>
<proteinExistence type="predicted"/>
<evidence type="ECO:0000256" key="6">
    <source>
        <dbReference type="SAM" id="Phobius"/>
    </source>
</evidence>
<feature type="compositionally biased region" description="Polar residues" evidence="5">
    <location>
        <begin position="26"/>
        <end position="44"/>
    </location>
</feature>
<evidence type="ECO:0000259" key="7">
    <source>
        <dbReference type="Pfam" id="PF01490"/>
    </source>
</evidence>
<evidence type="ECO:0000256" key="5">
    <source>
        <dbReference type="SAM" id="MobiDB-lite"/>
    </source>
</evidence>
<evidence type="ECO:0000313" key="9">
    <source>
        <dbReference type="Proteomes" id="UP000515908"/>
    </source>
</evidence>
<dbReference type="VEuPathDB" id="TriTrypDB:ADEAN_000167700"/>
<keyword evidence="2 6" id="KW-0812">Transmembrane</keyword>
<feature type="transmembrane region" description="Helical" evidence="6">
    <location>
        <begin position="355"/>
        <end position="376"/>
    </location>
</feature>
<dbReference type="GO" id="GO:0015179">
    <property type="term" value="F:L-amino acid transmembrane transporter activity"/>
    <property type="evidence" value="ECO:0007669"/>
    <property type="project" value="TreeGrafter"/>
</dbReference>
<dbReference type="PANTHER" id="PTHR22950:SF349">
    <property type="entry name" value="AMINO ACID TRANSPORTER TRANSMEMBRANE DOMAIN-CONTAINING PROTEIN"/>
    <property type="match status" value="1"/>
</dbReference>